<dbReference type="GO" id="GO:0017038">
    <property type="term" value="P:protein import"/>
    <property type="evidence" value="ECO:0007669"/>
    <property type="project" value="TreeGrafter"/>
</dbReference>
<feature type="transmembrane region" description="Helical" evidence="9">
    <location>
        <begin position="95"/>
        <end position="124"/>
    </location>
</feature>
<dbReference type="RefSeq" id="WP_074201408.1">
    <property type="nucleotide sequence ID" value="NZ_FSRE01000002.1"/>
</dbReference>
<evidence type="ECO:0000256" key="2">
    <source>
        <dbReference type="ARBA" id="ARBA00022448"/>
    </source>
</evidence>
<evidence type="ECO:0000256" key="5">
    <source>
        <dbReference type="ARBA" id="ARBA00022927"/>
    </source>
</evidence>
<sequence>MHWLIHWLDPLIFGTLGTMGFIVLWLSLERWLYFRSTDPDRFDSPEAARIETTRNLTLIASLAANAPYVGLLGTVLAIMLTFWQIGEAGNLSTQAIMLGLAMALKATAAGILVAIPGTLLYNVLLRKAEVIQLQVQARAQN</sequence>
<name>A0A1N6ELJ8_9GAMM</name>
<evidence type="ECO:0000256" key="3">
    <source>
        <dbReference type="ARBA" id="ARBA00022475"/>
    </source>
</evidence>
<evidence type="ECO:0000256" key="4">
    <source>
        <dbReference type="ARBA" id="ARBA00022692"/>
    </source>
</evidence>
<dbReference type="EMBL" id="FSRE01000002">
    <property type="protein sequence ID" value="SIN83781.1"/>
    <property type="molecule type" value="Genomic_DNA"/>
</dbReference>
<evidence type="ECO:0000313" key="12">
    <source>
        <dbReference type="Proteomes" id="UP000198461"/>
    </source>
</evidence>
<dbReference type="STRING" id="364032.SAMN05443662_0664"/>
<accession>A0A1N6ELJ8</accession>
<evidence type="ECO:0000259" key="10">
    <source>
        <dbReference type="Pfam" id="PF01618"/>
    </source>
</evidence>
<dbReference type="InterPro" id="IPR050790">
    <property type="entry name" value="ExbB/TolQ_transport"/>
</dbReference>
<dbReference type="InterPro" id="IPR014172">
    <property type="entry name" value="TonB_ExbB_2"/>
</dbReference>
<keyword evidence="12" id="KW-1185">Reference proteome</keyword>
<evidence type="ECO:0000313" key="11">
    <source>
        <dbReference type="EMBL" id="SIN83781.1"/>
    </source>
</evidence>
<dbReference type="Pfam" id="PF01618">
    <property type="entry name" value="MotA_ExbB"/>
    <property type="match status" value="1"/>
</dbReference>
<keyword evidence="7 9" id="KW-0472">Membrane</keyword>
<evidence type="ECO:0000256" key="1">
    <source>
        <dbReference type="ARBA" id="ARBA00004651"/>
    </source>
</evidence>
<dbReference type="InterPro" id="IPR002898">
    <property type="entry name" value="MotA_ExbB_proton_chnl"/>
</dbReference>
<keyword evidence="6 9" id="KW-1133">Transmembrane helix</keyword>
<evidence type="ECO:0000256" key="6">
    <source>
        <dbReference type="ARBA" id="ARBA00022989"/>
    </source>
</evidence>
<evidence type="ECO:0000256" key="8">
    <source>
        <dbReference type="RuleBase" id="RU004057"/>
    </source>
</evidence>
<comment type="similarity">
    <text evidence="8">Belongs to the exbB/tolQ family.</text>
</comment>
<dbReference type="GO" id="GO:0055085">
    <property type="term" value="P:transmembrane transport"/>
    <property type="evidence" value="ECO:0007669"/>
    <property type="project" value="InterPro"/>
</dbReference>
<dbReference type="AlphaFoldDB" id="A0A1N6ELJ8"/>
<keyword evidence="4 9" id="KW-0812">Transmembrane</keyword>
<feature type="transmembrane region" description="Helical" evidence="9">
    <location>
        <begin position="55"/>
        <end position="83"/>
    </location>
</feature>
<dbReference type="GO" id="GO:0005886">
    <property type="term" value="C:plasma membrane"/>
    <property type="evidence" value="ECO:0007669"/>
    <property type="project" value="UniProtKB-SubCell"/>
</dbReference>
<dbReference type="PANTHER" id="PTHR30625">
    <property type="entry name" value="PROTEIN TOLQ"/>
    <property type="match status" value="1"/>
</dbReference>
<gene>
    <name evidence="11" type="ORF">SAMN05443662_0664</name>
</gene>
<dbReference type="NCBIfam" id="TIGR02805">
    <property type="entry name" value="exbB2"/>
    <property type="match status" value="1"/>
</dbReference>
<keyword evidence="2 8" id="KW-0813">Transport</keyword>
<dbReference type="Proteomes" id="UP000198461">
    <property type="component" value="Unassembled WGS sequence"/>
</dbReference>
<proteinExistence type="inferred from homology"/>
<keyword evidence="5 8" id="KW-0653">Protein transport</keyword>
<dbReference type="PANTHER" id="PTHR30625:SF15">
    <property type="entry name" value="BIOPOLYMER TRANSPORT PROTEIN EXBB"/>
    <property type="match status" value="1"/>
</dbReference>
<evidence type="ECO:0000256" key="9">
    <source>
        <dbReference type="SAM" id="Phobius"/>
    </source>
</evidence>
<keyword evidence="3" id="KW-1003">Cell membrane</keyword>
<protein>
    <submittedName>
        <fullName evidence="11">Outer membrane transport energization protein ExbB</fullName>
    </submittedName>
</protein>
<reference evidence="11 12" key="1">
    <citation type="submission" date="2016-11" db="EMBL/GenBank/DDBJ databases">
        <authorList>
            <person name="Jaros S."/>
            <person name="Januszkiewicz K."/>
            <person name="Wedrychowicz H."/>
        </authorList>
    </citation>
    <scope>NUCLEOTIDE SEQUENCE [LARGE SCALE GENOMIC DNA]</scope>
    <source>
        <strain evidence="11 12">DSM 17737</strain>
    </source>
</reference>
<feature type="domain" description="MotA/TolQ/ExbB proton channel" evidence="10">
    <location>
        <begin position="51"/>
        <end position="136"/>
    </location>
</feature>
<dbReference type="OrthoDB" id="9805133at2"/>
<feature type="transmembrane region" description="Helical" evidence="9">
    <location>
        <begin position="12"/>
        <end position="34"/>
    </location>
</feature>
<evidence type="ECO:0000256" key="7">
    <source>
        <dbReference type="ARBA" id="ARBA00023136"/>
    </source>
</evidence>
<organism evidence="11 12">
    <name type="scientific">Sulfurivirga caldicuralii</name>
    <dbReference type="NCBI Taxonomy" id="364032"/>
    <lineage>
        <taxon>Bacteria</taxon>
        <taxon>Pseudomonadati</taxon>
        <taxon>Pseudomonadota</taxon>
        <taxon>Gammaproteobacteria</taxon>
        <taxon>Thiotrichales</taxon>
        <taxon>Piscirickettsiaceae</taxon>
        <taxon>Sulfurivirga</taxon>
    </lineage>
</organism>
<comment type="subcellular location">
    <subcellularLocation>
        <location evidence="1">Cell membrane</location>
        <topology evidence="1">Multi-pass membrane protein</topology>
    </subcellularLocation>
    <subcellularLocation>
        <location evidence="8">Membrane</location>
        <topology evidence="8">Multi-pass membrane protein</topology>
    </subcellularLocation>
</comment>